<dbReference type="Proteomes" id="UP000569202">
    <property type="component" value="Unassembled WGS sequence"/>
</dbReference>
<dbReference type="EMBL" id="JABERL010000022">
    <property type="protein sequence ID" value="NNH77862.1"/>
    <property type="molecule type" value="Genomic_DNA"/>
</dbReference>
<proteinExistence type="predicted"/>
<evidence type="ECO:0000256" key="1">
    <source>
        <dbReference type="SAM" id="MobiDB-lite"/>
    </source>
</evidence>
<reference evidence="2 3" key="1">
    <citation type="submission" date="2020-04" db="EMBL/GenBank/DDBJ databases">
        <title>Acinetobacter Taxon 24.</title>
        <authorList>
            <person name="Nemec A."/>
            <person name="Radolfova-Krizova L."/>
            <person name="Higgins P.G."/>
            <person name="Spanelova P."/>
        </authorList>
    </citation>
    <scope>NUCLEOTIDE SEQUENCE [LARGE SCALE GENOMIC DNA]</scope>
    <source>
        <strain evidence="2 3">ANC 5380</strain>
    </source>
</reference>
<dbReference type="AlphaFoldDB" id="A0A7Y2RFQ6"/>
<organism evidence="2 3">
    <name type="scientific">Acinetobacter terrae</name>
    <dbReference type="NCBI Taxonomy" id="2731247"/>
    <lineage>
        <taxon>Bacteria</taxon>
        <taxon>Pseudomonadati</taxon>
        <taxon>Pseudomonadota</taxon>
        <taxon>Gammaproteobacteria</taxon>
        <taxon>Moraxellales</taxon>
        <taxon>Moraxellaceae</taxon>
        <taxon>Acinetobacter</taxon>
        <taxon>Acinetobacter Taxon 24</taxon>
    </lineage>
</organism>
<gene>
    <name evidence="2" type="ORF">HLH17_09355</name>
</gene>
<evidence type="ECO:0000313" key="2">
    <source>
        <dbReference type="EMBL" id="NNH77862.1"/>
    </source>
</evidence>
<sequence>MPAINYEKLIQDLAESHIQGIKRIYPIAFKDGVEVGIEIGRDLERKEHDRAVSEGTRMGSSECAKQLRNRRND</sequence>
<feature type="region of interest" description="Disordered" evidence="1">
    <location>
        <begin position="45"/>
        <end position="73"/>
    </location>
</feature>
<dbReference type="RefSeq" id="WP_171540448.1">
    <property type="nucleotide sequence ID" value="NZ_JABERL010000022.1"/>
</dbReference>
<protein>
    <submittedName>
        <fullName evidence="2">Uncharacterized protein</fullName>
    </submittedName>
</protein>
<comment type="caution">
    <text evidence="2">The sequence shown here is derived from an EMBL/GenBank/DDBJ whole genome shotgun (WGS) entry which is preliminary data.</text>
</comment>
<evidence type="ECO:0000313" key="3">
    <source>
        <dbReference type="Proteomes" id="UP000569202"/>
    </source>
</evidence>
<name>A0A7Y2RFQ6_9GAMM</name>
<accession>A0A7Y2RFQ6</accession>